<dbReference type="AlphaFoldDB" id="X1C797"/>
<name>X1C797_9ZZZZ</name>
<sequence>MYEVGIEYDLESNNGRVYYRGIMVCEIHLAGDNLKDVKEGARKRDEFLRRGVRGEIKVEQKDWEKTELTMEDVKHIKFSRGEADVSE</sequence>
<dbReference type="EMBL" id="BART01010501">
    <property type="protein sequence ID" value="GAG89172.1"/>
    <property type="molecule type" value="Genomic_DNA"/>
</dbReference>
<evidence type="ECO:0000313" key="1">
    <source>
        <dbReference type="EMBL" id="GAG89172.1"/>
    </source>
</evidence>
<organism evidence="1">
    <name type="scientific">marine sediment metagenome</name>
    <dbReference type="NCBI Taxonomy" id="412755"/>
    <lineage>
        <taxon>unclassified sequences</taxon>
        <taxon>metagenomes</taxon>
        <taxon>ecological metagenomes</taxon>
    </lineage>
</organism>
<protein>
    <submittedName>
        <fullName evidence="1">Uncharacterized protein</fullName>
    </submittedName>
</protein>
<gene>
    <name evidence="1" type="ORF">S01H4_22801</name>
</gene>
<reference evidence="1" key="1">
    <citation type="journal article" date="2014" name="Front. Microbiol.">
        <title>High frequency of phylogenetically diverse reductive dehalogenase-homologous genes in deep subseafloor sedimentary metagenomes.</title>
        <authorList>
            <person name="Kawai M."/>
            <person name="Futagami T."/>
            <person name="Toyoda A."/>
            <person name="Takaki Y."/>
            <person name="Nishi S."/>
            <person name="Hori S."/>
            <person name="Arai W."/>
            <person name="Tsubouchi T."/>
            <person name="Morono Y."/>
            <person name="Uchiyama I."/>
            <person name="Ito T."/>
            <person name="Fujiyama A."/>
            <person name="Inagaki F."/>
            <person name="Takami H."/>
        </authorList>
    </citation>
    <scope>NUCLEOTIDE SEQUENCE</scope>
    <source>
        <strain evidence="1">Expedition CK06-06</strain>
    </source>
</reference>
<proteinExistence type="predicted"/>
<accession>X1C797</accession>
<comment type="caution">
    <text evidence="1">The sequence shown here is derived from an EMBL/GenBank/DDBJ whole genome shotgun (WGS) entry which is preliminary data.</text>
</comment>